<evidence type="ECO:0000256" key="4">
    <source>
        <dbReference type="ARBA" id="ARBA00022989"/>
    </source>
</evidence>
<keyword evidence="4 6" id="KW-1133">Transmembrane helix</keyword>
<keyword evidence="5 6" id="KW-0472">Membrane</keyword>
<sequence>MIPIKLIDKYILKEVTILFLIGLIIISIIMLSSFLFELTDLIIIRKVALSSVLKLLIYKLPTIIVRAIPMSVLFATIIGLGRLSKDNEITALRMGSISIYRLILPLIILGLIISGGNYLLNEKVVPFSNKRFQVIMNETVLKSRMPEIKENIFFKGTRNKLFYIGKYNESQSTVKDIVIYELDSKQDYPNIIMANKGRVYKDNKWELNEGYIYKYNNDGNLINKDKFKDITVGFKANINRFADQQSPSEMSIKELKEEIEFLKKIGADPNSLLVEYHLKFAMPFSALIFILVGSILSIKGKNSKGVNILFTIIIIFFYYLLLSLSRSLGRNEVFSPLVAAWLTNFIFIILGAILFYIDNPFRKFKQKIKRVL</sequence>
<dbReference type="RefSeq" id="WP_013278153.1">
    <property type="nucleotide sequence ID" value="NC_014378.1"/>
</dbReference>
<evidence type="ECO:0000313" key="8">
    <source>
        <dbReference type="Proteomes" id="UP000001661"/>
    </source>
</evidence>
<keyword evidence="3 6" id="KW-0812">Transmembrane</keyword>
<dbReference type="OrthoDB" id="2111454at2"/>
<dbReference type="STRING" id="574087.Acear_1187"/>
<organism evidence="7 8">
    <name type="scientific">Acetohalobium arabaticum (strain ATCC 49924 / DSM 5501 / Z-7288)</name>
    <dbReference type="NCBI Taxonomy" id="574087"/>
    <lineage>
        <taxon>Bacteria</taxon>
        <taxon>Bacillati</taxon>
        <taxon>Bacillota</taxon>
        <taxon>Clostridia</taxon>
        <taxon>Halanaerobiales</taxon>
        <taxon>Halobacteroidaceae</taxon>
        <taxon>Acetohalobium</taxon>
    </lineage>
</organism>
<accession>D9QQB6</accession>
<dbReference type="PANTHER" id="PTHR33529:SF6">
    <property type="entry name" value="YJGP_YJGQ FAMILY PERMEASE"/>
    <property type="match status" value="1"/>
</dbReference>
<protein>
    <submittedName>
        <fullName evidence="7">Permease YjgP/YjgQ family protein</fullName>
    </submittedName>
</protein>
<dbReference type="Pfam" id="PF03739">
    <property type="entry name" value="LptF_LptG"/>
    <property type="match status" value="1"/>
</dbReference>
<evidence type="ECO:0000313" key="7">
    <source>
        <dbReference type="EMBL" id="ADL12707.1"/>
    </source>
</evidence>
<feature type="transmembrane region" description="Helical" evidence="6">
    <location>
        <begin position="305"/>
        <end position="321"/>
    </location>
</feature>
<proteinExistence type="predicted"/>
<dbReference type="PANTHER" id="PTHR33529">
    <property type="entry name" value="SLR0882 PROTEIN-RELATED"/>
    <property type="match status" value="1"/>
</dbReference>
<evidence type="ECO:0000256" key="1">
    <source>
        <dbReference type="ARBA" id="ARBA00004651"/>
    </source>
</evidence>
<dbReference type="GO" id="GO:0015920">
    <property type="term" value="P:lipopolysaccharide transport"/>
    <property type="evidence" value="ECO:0007669"/>
    <property type="project" value="TreeGrafter"/>
</dbReference>
<dbReference type="KEGG" id="aar:Acear_1187"/>
<dbReference type="InterPro" id="IPR005495">
    <property type="entry name" value="LptG/LptF_permease"/>
</dbReference>
<name>D9QQB6_ACEAZ</name>
<keyword evidence="2" id="KW-1003">Cell membrane</keyword>
<evidence type="ECO:0000256" key="6">
    <source>
        <dbReference type="SAM" id="Phobius"/>
    </source>
</evidence>
<dbReference type="Proteomes" id="UP000001661">
    <property type="component" value="Chromosome"/>
</dbReference>
<gene>
    <name evidence="7" type="ordered locus">Acear_1187</name>
</gene>
<feature type="transmembrane region" description="Helical" evidence="6">
    <location>
        <begin position="102"/>
        <end position="120"/>
    </location>
</feature>
<dbReference type="GO" id="GO:0043190">
    <property type="term" value="C:ATP-binding cassette (ABC) transporter complex"/>
    <property type="evidence" value="ECO:0007669"/>
    <property type="project" value="TreeGrafter"/>
</dbReference>
<feature type="transmembrane region" description="Helical" evidence="6">
    <location>
        <begin position="56"/>
        <end position="81"/>
    </location>
</feature>
<feature type="transmembrane region" description="Helical" evidence="6">
    <location>
        <begin position="333"/>
        <end position="357"/>
    </location>
</feature>
<dbReference type="HOGENOM" id="CLU_028799_3_2_9"/>
<evidence type="ECO:0000256" key="3">
    <source>
        <dbReference type="ARBA" id="ARBA00022692"/>
    </source>
</evidence>
<dbReference type="eggNOG" id="COG0795">
    <property type="taxonomic scope" value="Bacteria"/>
</dbReference>
<dbReference type="AlphaFoldDB" id="D9QQB6"/>
<keyword evidence="8" id="KW-1185">Reference proteome</keyword>
<feature type="transmembrane region" description="Helical" evidence="6">
    <location>
        <begin position="280"/>
        <end position="298"/>
    </location>
</feature>
<evidence type="ECO:0000256" key="2">
    <source>
        <dbReference type="ARBA" id="ARBA00022475"/>
    </source>
</evidence>
<evidence type="ECO:0000256" key="5">
    <source>
        <dbReference type="ARBA" id="ARBA00023136"/>
    </source>
</evidence>
<comment type="subcellular location">
    <subcellularLocation>
        <location evidence="1">Cell membrane</location>
        <topology evidence="1">Multi-pass membrane protein</topology>
    </subcellularLocation>
</comment>
<feature type="transmembrane region" description="Helical" evidence="6">
    <location>
        <begin position="15"/>
        <end position="36"/>
    </location>
</feature>
<dbReference type="EMBL" id="CP002105">
    <property type="protein sequence ID" value="ADL12707.1"/>
    <property type="molecule type" value="Genomic_DNA"/>
</dbReference>
<reference evidence="7 8" key="1">
    <citation type="journal article" date="2010" name="Stand. Genomic Sci.">
        <title>Complete genome sequence of Acetohalobium arabaticum type strain (Z-7288).</title>
        <authorList>
            <person name="Sikorski J."/>
            <person name="Lapidus A."/>
            <person name="Chertkov O."/>
            <person name="Lucas S."/>
            <person name="Copeland A."/>
            <person name="Glavina Del Rio T."/>
            <person name="Nolan M."/>
            <person name="Tice H."/>
            <person name="Cheng J.F."/>
            <person name="Han C."/>
            <person name="Brambilla E."/>
            <person name="Pitluck S."/>
            <person name="Liolios K."/>
            <person name="Ivanova N."/>
            <person name="Mavromatis K."/>
            <person name="Mikhailova N."/>
            <person name="Pati A."/>
            <person name="Bruce D."/>
            <person name="Detter C."/>
            <person name="Tapia R."/>
            <person name="Goodwin L."/>
            <person name="Chen A."/>
            <person name="Palaniappan K."/>
            <person name="Land M."/>
            <person name="Hauser L."/>
            <person name="Chang Y.J."/>
            <person name="Jeffries C.D."/>
            <person name="Rohde M."/>
            <person name="Goker M."/>
            <person name="Spring S."/>
            <person name="Woyke T."/>
            <person name="Bristow J."/>
            <person name="Eisen J.A."/>
            <person name="Markowitz V."/>
            <person name="Hugenholtz P."/>
            <person name="Kyrpides N.C."/>
            <person name="Klenk H.P."/>
        </authorList>
    </citation>
    <scope>NUCLEOTIDE SEQUENCE [LARGE SCALE GENOMIC DNA]</scope>
    <source>
        <strain evidence="8">ATCC 49924 / DSM 5501 / Z-7288</strain>
    </source>
</reference>